<evidence type="ECO:0000313" key="2">
    <source>
        <dbReference type="EMBL" id="BBX51567.1"/>
    </source>
</evidence>
<dbReference type="EMBL" id="AP022570">
    <property type="protein sequence ID" value="BBX51567.1"/>
    <property type="molecule type" value="Genomic_DNA"/>
</dbReference>
<reference evidence="2 3" key="1">
    <citation type="journal article" date="2019" name="Emerg. Microbes Infect.">
        <title>Comprehensive subspecies identification of 175 nontuberculous mycobacteria species based on 7547 genomic profiles.</title>
        <authorList>
            <person name="Matsumoto Y."/>
            <person name="Kinjo T."/>
            <person name="Motooka D."/>
            <person name="Nabeya D."/>
            <person name="Jung N."/>
            <person name="Uechi K."/>
            <person name="Horii T."/>
            <person name="Iida T."/>
            <person name="Fujita J."/>
            <person name="Nakamura S."/>
        </authorList>
    </citation>
    <scope>NUCLEOTIDE SEQUENCE [LARGE SCALE GENOMIC DNA]</scope>
    <source>
        <strain evidence="2 3">JCM 12603</strain>
    </source>
</reference>
<proteinExistence type="predicted"/>
<dbReference type="InterPro" id="IPR000182">
    <property type="entry name" value="GNAT_dom"/>
</dbReference>
<accession>A0A6N4VD36</accession>
<name>A0A6N4VD36_9MYCO</name>
<dbReference type="Gene3D" id="3.40.630.30">
    <property type="match status" value="1"/>
</dbReference>
<organism evidence="2 3">
    <name type="scientific">Mycolicibacterium poriferae</name>
    <dbReference type="NCBI Taxonomy" id="39694"/>
    <lineage>
        <taxon>Bacteria</taxon>
        <taxon>Bacillati</taxon>
        <taxon>Actinomycetota</taxon>
        <taxon>Actinomycetes</taxon>
        <taxon>Mycobacteriales</taxon>
        <taxon>Mycobacteriaceae</taxon>
        <taxon>Mycolicibacterium</taxon>
    </lineage>
</organism>
<gene>
    <name evidence="2" type="ORF">MPOR_25930</name>
</gene>
<dbReference type="InterPro" id="IPR013757">
    <property type="entry name" value="Topo_IIA_A_a_sf"/>
</dbReference>
<sequence length="228" mass="24282">MLSMTEDMAGHEAGAERRAIADALVCALDRRHEILDAVVASEDYDAAIDAIADLLDTSAPAAEAVLRLSFDRLTKVSRSRIAAELQDLSSQSAIFTPPEPPGGRARRLMLRPFTAEEDRDIFAARTEDIRLAGDGTQVPAGDLGDEIDRAVARFAAEEAAWLVAEVGSAKVGMVFGELADGEVDVRIWIHPAHRKQGYGTAALRASRSEMAAYFPAAPLVVRAAAAGA</sequence>
<dbReference type="GO" id="GO:0003918">
    <property type="term" value="F:DNA topoisomerase type II (double strand cut, ATP-hydrolyzing) activity"/>
    <property type="evidence" value="ECO:0007669"/>
    <property type="project" value="InterPro"/>
</dbReference>
<protein>
    <submittedName>
        <fullName evidence="2">Acetyltransferase</fullName>
    </submittedName>
</protein>
<evidence type="ECO:0000313" key="3">
    <source>
        <dbReference type="Proteomes" id="UP000466785"/>
    </source>
</evidence>
<dbReference type="CDD" id="cd04301">
    <property type="entry name" value="NAT_SF"/>
    <property type="match status" value="1"/>
</dbReference>
<keyword evidence="2" id="KW-0808">Transferase</keyword>
<dbReference type="InterPro" id="IPR016181">
    <property type="entry name" value="Acyl_CoA_acyltransferase"/>
</dbReference>
<dbReference type="GO" id="GO:0005524">
    <property type="term" value="F:ATP binding"/>
    <property type="evidence" value="ECO:0007669"/>
    <property type="project" value="InterPro"/>
</dbReference>
<evidence type="ECO:0000259" key="1">
    <source>
        <dbReference type="PROSITE" id="PS51186"/>
    </source>
</evidence>
<dbReference type="Gene3D" id="1.10.268.10">
    <property type="entry name" value="Topoisomerase, domain 3"/>
    <property type="match status" value="1"/>
</dbReference>
<dbReference type="Proteomes" id="UP000466785">
    <property type="component" value="Chromosome"/>
</dbReference>
<feature type="domain" description="N-acetyltransferase" evidence="1">
    <location>
        <begin position="108"/>
        <end position="228"/>
    </location>
</feature>
<dbReference type="SUPFAM" id="SSF55729">
    <property type="entry name" value="Acyl-CoA N-acyltransferases (Nat)"/>
    <property type="match status" value="1"/>
</dbReference>
<dbReference type="GO" id="GO:0016747">
    <property type="term" value="F:acyltransferase activity, transferring groups other than amino-acyl groups"/>
    <property type="evidence" value="ECO:0007669"/>
    <property type="project" value="InterPro"/>
</dbReference>
<keyword evidence="3" id="KW-1185">Reference proteome</keyword>
<dbReference type="GO" id="GO:0003677">
    <property type="term" value="F:DNA binding"/>
    <property type="evidence" value="ECO:0007669"/>
    <property type="project" value="InterPro"/>
</dbReference>
<dbReference type="KEGG" id="mpof:MPOR_25930"/>
<dbReference type="PROSITE" id="PS51186">
    <property type="entry name" value="GNAT"/>
    <property type="match status" value="1"/>
</dbReference>
<dbReference type="AlphaFoldDB" id="A0A6N4VD36"/>
<dbReference type="Pfam" id="PF13302">
    <property type="entry name" value="Acetyltransf_3"/>
    <property type="match status" value="1"/>
</dbReference>